<evidence type="ECO:0000256" key="6">
    <source>
        <dbReference type="ARBA" id="ARBA00022490"/>
    </source>
</evidence>
<dbReference type="Pfam" id="PF25320">
    <property type="entry name" value="TELO2_ARM"/>
    <property type="match status" value="1"/>
</dbReference>
<reference evidence="11 12" key="1">
    <citation type="submission" date="2020-02" db="EMBL/GenBank/DDBJ databases">
        <title>Bird 10,000 Genomes (B10K) Project - Family phase.</title>
        <authorList>
            <person name="Zhang G."/>
        </authorList>
    </citation>
    <scope>NUCLEOTIDE SEQUENCE [LARGE SCALE GENOMIC DNA]</scope>
    <source>
        <strain evidence="11">B10K-DU-001-40</strain>
        <tissue evidence="11">Muscle</tissue>
    </source>
</reference>
<dbReference type="PANTHER" id="PTHR15830:SF10">
    <property type="entry name" value="TELOMERE LENGTH REGULATION PROTEIN TEL2 HOMOLOG"/>
    <property type="match status" value="1"/>
</dbReference>
<dbReference type="GO" id="GO:0005829">
    <property type="term" value="C:cytosol"/>
    <property type="evidence" value="ECO:0007669"/>
    <property type="project" value="TreeGrafter"/>
</dbReference>
<evidence type="ECO:0000256" key="7">
    <source>
        <dbReference type="ARBA" id="ARBA00023136"/>
    </source>
</evidence>
<dbReference type="GO" id="GO:0042162">
    <property type="term" value="F:telomeric DNA binding"/>
    <property type="evidence" value="ECO:0007669"/>
    <property type="project" value="TreeGrafter"/>
</dbReference>
<evidence type="ECO:0000256" key="2">
    <source>
        <dbReference type="ARBA" id="ARBA00004370"/>
    </source>
</evidence>
<gene>
    <name evidence="11" type="primary">Telo2</name>
    <name evidence="11" type="ORF">PODSTR_R07097</name>
</gene>
<accession>A0A7L4GPG2</accession>
<keyword evidence="8" id="KW-0539">Nucleus</keyword>
<dbReference type="InterPro" id="IPR057348">
    <property type="entry name" value="TELO2_ARM"/>
</dbReference>
<evidence type="ECO:0000256" key="8">
    <source>
        <dbReference type="ARBA" id="ARBA00023242"/>
    </source>
</evidence>
<dbReference type="SUPFAM" id="SSF48371">
    <property type="entry name" value="ARM repeat"/>
    <property type="match status" value="1"/>
</dbReference>
<evidence type="ECO:0000259" key="10">
    <source>
        <dbReference type="Pfam" id="PF25320"/>
    </source>
</evidence>
<dbReference type="GO" id="GO:0051879">
    <property type="term" value="F:Hsp90 protein binding"/>
    <property type="evidence" value="ECO:0007669"/>
    <property type="project" value="TreeGrafter"/>
</dbReference>
<evidence type="ECO:0000259" key="9">
    <source>
        <dbReference type="Pfam" id="PF10193"/>
    </source>
</evidence>
<dbReference type="OrthoDB" id="10258062at2759"/>
<evidence type="ECO:0000256" key="5">
    <source>
        <dbReference type="ARBA" id="ARBA00018231"/>
    </source>
</evidence>
<comment type="subcellular location">
    <subcellularLocation>
        <location evidence="3">Cytoplasm</location>
    </subcellularLocation>
    <subcellularLocation>
        <location evidence="2">Membrane</location>
    </subcellularLocation>
    <subcellularLocation>
        <location evidence="1">Nucleus</location>
    </subcellularLocation>
</comment>
<comment type="similarity">
    <text evidence="4">Belongs to the TEL2 family.</text>
</comment>
<sequence>VCFIPGGMDCSISFVSHVLGKVCVHGRQNEILSILVPRLTDLTQSDCIWQRICWRLVECVPDRWMEAVVLGFVQRAPRADVLSRLLGNLVVKNKKAQFVVTQKLLLLQYGHTTAVLQNLLGYLSLDSCRRALLIKVLQELLETWGSSSAVKHSPPEQQQYISKAILICLSHLKEAEIESCRQELLTGMMEGVKCHLDSNLPQIRRLGMIVAESISAKIITDGPVLKFQYEDDDEARELKSLLVHTPPSCVVSSLPDDDRNEKADAALPLVLESNKKSHTAAPVMPDEGSDAELDSDDDLIPYDMSEDKELKTKAPVYIRDCIEVLTGSEDVDKWEATVKALESLVRKNPAATREVNVELAKILLHLEEKTCIEGFVELRQRAQVAVLTTDPIPVAKYLTSQFYSLNYSLRQRTDILDVLVLAAQELSHPRCHGKTKQSGAQKPCIHLLPGSESSKDWRRIVDERIKSKTRRFAMGQSQVELASSPNEFSSVAGYFFFPLIQHFDRPLTTFDLLGEDHFVLGRLVHTLAILMYLAVNTVAVTAMGKALLEFVWALRFHTDSYVRQGLLSCVSSMLVSVPAERLLEDLTEELLETQSWLGDVVEKDPDGDCRRLALQNLLLMENLKKKLKTVPS</sequence>
<dbReference type="GO" id="GO:0051083">
    <property type="term" value="P:'de novo' cotranslational protein folding"/>
    <property type="evidence" value="ECO:0007669"/>
    <property type="project" value="TreeGrafter"/>
</dbReference>
<proteinExistence type="inferred from homology"/>
<dbReference type="Pfam" id="PF10193">
    <property type="entry name" value="Telomere_reg-2"/>
    <property type="match status" value="1"/>
</dbReference>
<protein>
    <recommendedName>
        <fullName evidence="5">Telomere length regulation protein TEL2 homolog</fullName>
    </recommendedName>
</protein>
<feature type="non-terminal residue" evidence="11">
    <location>
        <position position="1"/>
    </location>
</feature>
<evidence type="ECO:0000313" key="12">
    <source>
        <dbReference type="Proteomes" id="UP000584326"/>
    </source>
</evidence>
<evidence type="ECO:0000256" key="3">
    <source>
        <dbReference type="ARBA" id="ARBA00004496"/>
    </source>
</evidence>
<dbReference type="InterPro" id="IPR016024">
    <property type="entry name" value="ARM-type_fold"/>
</dbReference>
<keyword evidence="7" id="KW-0472">Membrane</keyword>
<dbReference type="AlphaFoldDB" id="A0A7L4GPG2"/>
<dbReference type="FunFam" id="1.25.40.720:FF:000001">
    <property type="entry name" value="Telomere length regulation protein TEL2"/>
    <property type="match status" value="1"/>
</dbReference>
<dbReference type="EMBL" id="VZTK01011257">
    <property type="protein sequence ID" value="NXX14881.1"/>
    <property type="molecule type" value="Genomic_DNA"/>
</dbReference>
<feature type="non-terminal residue" evidence="11">
    <location>
        <position position="632"/>
    </location>
</feature>
<organism evidence="11 12">
    <name type="scientific">Podargus strigoides</name>
    <name type="common">Tawny frogmouth</name>
    <name type="synonym">Caprimulgus strigoides</name>
    <dbReference type="NCBI Taxonomy" id="8905"/>
    <lineage>
        <taxon>Eukaryota</taxon>
        <taxon>Metazoa</taxon>
        <taxon>Chordata</taxon>
        <taxon>Craniata</taxon>
        <taxon>Vertebrata</taxon>
        <taxon>Euteleostomi</taxon>
        <taxon>Archelosauria</taxon>
        <taxon>Archosauria</taxon>
        <taxon>Dinosauria</taxon>
        <taxon>Saurischia</taxon>
        <taxon>Theropoda</taxon>
        <taxon>Coelurosauria</taxon>
        <taxon>Aves</taxon>
        <taxon>Neognathae</taxon>
        <taxon>Neoaves</taxon>
        <taxon>Strisores</taxon>
        <taxon>Caprimulgiformes</taxon>
        <taxon>Podargidae</taxon>
        <taxon>Podargus</taxon>
    </lineage>
</organism>
<dbReference type="GO" id="GO:0016020">
    <property type="term" value="C:membrane"/>
    <property type="evidence" value="ECO:0007669"/>
    <property type="project" value="UniProtKB-SubCell"/>
</dbReference>
<evidence type="ECO:0000313" key="11">
    <source>
        <dbReference type="EMBL" id="NXX14881.1"/>
    </source>
</evidence>
<name>A0A7L4GPG2_PODST</name>
<dbReference type="GO" id="GO:0005634">
    <property type="term" value="C:nucleus"/>
    <property type="evidence" value="ECO:0007669"/>
    <property type="project" value="UniProtKB-SubCell"/>
</dbReference>
<dbReference type="FunFam" id="1.25.40.720:FF:000003">
    <property type="entry name" value="Telomere length regulation protein TEL2 homolog"/>
    <property type="match status" value="1"/>
</dbReference>
<dbReference type="InterPro" id="IPR051970">
    <property type="entry name" value="TEL2_Regulation"/>
</dbReference>
<evidence type="ECO:0000256" key="1">
    <source>
        <dbReference type="ARBA" id="ARBA00004123"/>
    </source>
</evidence>
<dbReference type="InterPro" id="IPR019337">
    <property type="entry name" value="Telomere_length_regulation_dom"/>
</dbReference>
<keyword evidence="6" id="KW-0963">Cytoplasm</keyword>
<feature type="domain" description="TELO2 ARM repeat" evidence="10">
    <location>
        <begin position="127"/>
        <end position="219"/>
    </location>
</feature>
<feature type="domain" description="Telomere length regulation protein conserved" evidence="9">
    <location>
        <begin position="315"/>
        <end position="423"/>
    </location>
</feature>
<comment type="caution">
    <text evidence="11">The sequence shown here is derived from an EMBL/GenBank/DDBJ whole genome shotgun (WGS) entry which is preliminary data.</text>
</comment>
<dbReference type="Proteomes" id="UP000584326">
    <property type="component" value="Unassembled WGS sequence"/>
</dbReference>
<evidence type="ECO:0000256" key="4">
    <source>
        <dbReference type="ARBA" id="ARBA00006133"/>
    </source>
</evidence>
<dbReference type="InterPro" id="IPR038528">
    <property type="entry name" value="TEL2_C_sf"/>
</dbReference>
<keyword evidence="12" id="KW-1185">Reference proteome</keyword>
<dbReference type="PANTHER" id="PTHR15830">
    <property type="entry name" value="TELOMERE LENGTH REGULATION PROTEIN TEL2 FAMILY MEMBER"/>
    <property type="match status" value="1"/>
</dbReference>
<dbReference type="Gene3D" id="1.25.40.720">
    <property type="entry name" value="Telomere length regulation protein 2, C-terminal domain"/>
    <property type="match status" value="2"/>
</dbReference>